<dbReference type="SUPFAM" id="SSF101898">
    <property type="entry name" value="NHL repeat"/>
    <property type="match status" value="1"/>
</dbReference>
<dbReference type="Pfam" id="PF03022">
    <property type="entry name" value="MRJP"/>
    <property type="match status" value="1"/>
</dbReference>
<keyword evidence="3" id="KW-0964">Secreted</keyword>
<evidence type="ECO:0008006" key="7">
    <source>
        <dbReference type="Google" id="ProtNLM"/>
    </source>
</evidence>
<dbReference type="PANTHER" id="PTHR10009:SF18">
    <property type="entry name" value="PROTEIN YELLOW-LIKE PROTEIN"/>
    <property type="match status" value="1"/>
</dbReference>
<comment type="similarity">
    <text evidence="2">Belongs to the major royal jelly protein family.</text>
</comment>
<protein>
    <recommendedName>
        <fullName evidence="7">Bee-milk protein</fullName>
    </recommendedName>
</protein>
<dbReference type="PANTHER" id="PTHR10009">
    <property type="entry name" value="PROTEIN YELLOW-RELATED"/>
    <property type="match status" value="1"/>
</dbReference>
<name>U4TX99_DENPD</name>
<evidence type="ECO:0000256" key="1">
    <source>
        <dbReference type="ARBA" id="ARBA00004613"/>
    </source>
</evidence>
<evidence type="ECO:0000313" key="6">
    <source>
        <dbReference type="Proteomes" id="UP000030742"/>
    </source>
</evidence>
<keyword evidence="4" id="KW-0732">Signal</keyword>
<dbReference type="EMBL" id="KB631694">
    <property type="protein sequence ID" value="ERL85417.1"/>
    <property type="molecule type" value="Genomic_DNA"/>
</dbReference>
<evidence type="ECO:0000256" key="2">
    <source>
        <dbReference type="ARBA" id="ARBA00009127"/>
    </source>
</evidence>
<gene>
    <name evidence="5" type="ORF">D910_02837</name>
</gene>
<proteinExistence type="inferred from homology"/>
<organism evidence="5 6">
    <name type="scientific">Dendroctonus ponderosae</name>
    <name type="common">Mountain pine beetle</name>
    <dbReference type="NCBI Taxonomy" id="77166"/>
    <lineage>
        <taxon>Eukaryota</taxon>
        <taxon>Metazoa</taxon>
        <taxon>Ecdysozoa</taxon>
        <taxon>Arthropoda</taxon>
        <taxon>Hexapoda</taxon>
        <taxon>Insecta</taxon>
        <taxon>Pterygota</taxon>
        <taxon>Neoptera</taxon>
        <taxon>Endopterygota</taxon>
        <taxon>Coleoptera</taxon>
        <taxon>Polyphaga</taxon>
        <taxon>Cucujiformia</taxon>
        <taxon>Curculionidae</taxon>
        <taxon>Scolytinae</taxon>
        <taxon>Dendroctonus</taxon>
    </lineage>
</organism>
<dbReference type="AlphaFoldDB" id="U4TX99"/>
<reference evidence="5 6" key="1">
    <citation type="journal article" date="2013" name="Genome Biol.">
        <title>Draft genome of the mountain pine beetle, Dendroctonus ponderosae Hopkins, a major forest pest.</title>
        <authorList>
            <person name="Keeling C.I."/>
            <person name="Yuen M.M."/>
            <person name="Liao N.Y."/>
            <person name="Docking T.R."/>
            <person name="Chan S.K."/>
            <person name="Taylor G.A."/>
            <person name="Palmquist D.L."/>
            <person name="Jackman S.D."/>
            <person name="Nguyen A."/>
            <person name="Li M."/>
            <person name="Henderson H."/>
            <person name="Janes J.K."/>
            <person name="Zhao Y."/>
            <person name="Pandoh P."/>
            <person name="Moore R."/>
            <person name="Sperling F.A."/>
            <person name="Huber D.P."/>
            <person name="Birol I."/>
            <person name="Jones S.J."/>
            <person name="Bohlmann J."/>
        </authorList>
    </citation>
    <scope>NUCLEOTIDE SEQUENCE</scope>
</reference>
<comment type="subcellular location">
    <subcellularLocation>
        <location evidence="1">Secreted</location>
    </subcellularLocation>
</comment>
<accession>U4TX99</accession>
<dbReference type="InterPro" id="IPR011042">
    <property type="entry name" value="6-blade_b-propeller_TolB-like"/>
</dbReference>
<dbReference type="Proteomes" id="UP000030742">
    <property type="component" value="Unassembled WGS sequence"/>
</dbReference>
<dbReference type="Gene3D" id="2.120.10.30">
    <property type="entry name" value="TolB, C-terminal domain"/>
    <property type="match status" value="1"/>
</dbReference>
<dbReference type="InterPro" id="IPR017996">
    <property type="entry name" value="MRJP/yellow-related"/>
</dbReference>
<evidence type="ECO:0000256" key="3">
    <source>
        <dbReference type="ARBA" id="ARBA00022525"/>
    </source>
</evidence>
<dbReference type="GO" id="GO:0005576">
    <property type="term" value="C:extracellular region"/>
    <property type="evidence" value="ECO:0007669"/>
    <property type="project" value="UniProtKB-SubCell"/>
</dbReference>
<dbReference type="OrthoDB" id="9977471at2759"/>
<evidence type="ECO:0000256" key="4">
    <source>
        <dbReference type="ARBA" id="ARBA00022729"/>
    </source>
</evidence>
<evidence type="ECO:0000313" key="5">
    <source>
        <dbReference type="EMBL" id="ERL85417.1"/>
    </source>
</evidence>
<sequence length="420" mass="48650">MFVNTLIWVYSNLCNYLLNGYHLEVQQKEMRINDVRKVDLQSNFEVVYQWTHLNYTWQSEEHYKWALDTKRYIPANNAPTGLKFYQQRLFLSIPRYRPGVPATLVSLDTHDETSHENPLLSPFPNWDSNDDIGSCSNLQSVQSMEVDTRGIMWVIDGVRINNYTRCPAKLIFLDLNNEGRELKTYIFPEKIASQYGRFLNDIVVDETDGDFAYITDNSLMDPGIIVYSRRQNVSWKLRDASMRPNPKAIPFTVDDVLFDASVPVDGIALTPYSHNGKKRLYYCAMSSFTIYSISTSVLKNKPLVTSGKWRRRIRSEGEKNSQSDGIMIDELSTMYLTMLPFSGIASWKTDLPTSTMQLVYTNRETMVWPDGFAFDQQGFLYVICNKVFNYIDLKRTPVISGDTPFRVLKTFTGTRSYLYR</sequence>